<sequence length="256" mass="28214">MNVCGDGKRSNDEQCDDGNLNDGDGCSQNCLVEEKFHCVEENKLSPSVCYIYEGDGECEPFERVGYSKDCNNITASTLHPQYYPASIYAYSTILQKNCSLQFLSSAPLTTTVLSTESKPVLSIIGVNLQYTNKTTISLEEQGILSCAQNPLEIAIPYTLVDRLSNVKAVHLHVSNASRIIITAIILQSSKMFDLLALQNCAAENKYFDPVSASCVAKDCRSLSIGSCTPLNIPRSRVCRFYFVFVILSSIVNNQMQ</sequence>
<dbReference type="NCBIfam" id="TIGR02232">
    <property type="entry name" value="myxo_disulf_rpt"/>
    <property type="match status" value="1"/>
</dbReference>
<keyword evidence="2" id="KW-0677">Repeat</keyword>
<dbReference type="PANTHER" id="PTHR46130">
    <property type="entry name" value="LAMGL DOMAIN-CONTAINING PROTEIN"/>
    <property type="match status" value="1"/>
</dbReference>
<dbReference type="Pfam" id="PF13948">
    <property type="entry name" value="DUF4215"/>
    <property type="match status" value="1"/>
</dbReference>
<evidence type="ECO:0000256" key="1">
    <source>
        <dbReference type="ARBA" id="ARBA00022729"/>
    </source>
</evidence>
<name>A0AAF5PJE5_WUCBA</name>
<dbReference type="AlphaFoldDB" id="A0AAF5PJE5"/>
<reference evidence="5" key="3">
    <citation type="submission" date="2024-02" db="UniProtKB">
        <authorList>
            <consortium name="WormBaseParasite"/>
        </authorList>
    </citation>
    <scope>IDENTIFICATION</scope>
    <source>
        <strain evidence="5">pt0022</strain>
    </source>
</reference>
<dbReference type="Proteomes" id="UP000093561">
    <property type="component" value="Unassembled WGS sequence"/>
</dbReference>
<accession>A0AAF5PJE5</accession>
<evidence type="ECO:0008006" key="6">
    <source>
        <dbReference type="Google" id="ProtNLM"/>
    </source>
</evidence>
<dbReference type="InterPro" id="IPR043543">
    <property type="entry name" value="PAPPA/PAPPA2"/>
</dbReference>
<dbReference type="GO" id="GO:0006508">
    <property type="term" value="P:proteolysis"/>
    <property type="evidence" value="ECO:0007669"/>
    <property type="project" value="TreeGrafter"/>
</dbReference>
<reference evidence="4" key="1">
    <citation type="submission" date="2015-03" db="EMBL/GenBank/DDBJ databases">
        <title>Wuchereria bancrofti Genome Sequencing Papua New Guinea Strain.</title>
        <authorList>
            <person name="Small S.T."/>
            <person name="Serre D."/>
            <person name="Zimmerman P.A."/>
        </authorList>
    </citation>
    <scope>NUCLEOTIDE SEQUENCE [LARGE SCALE GENOMIC DNA]</scope>
    <source>
        <strain evidence="4">pt0022</strain>
    </source>
</reference>
<organism evidence="4 5">
    <name type="scientific">Wuchereria bancrofti</name>
    <dbReference type="NCBI Taxonomy" id="6293"/>
    <lineage>
        <taxon>Eukaryota</taxon>
        <taxon>Metazoa</taxon>
        <taxon>Ecdysozoa</taxon>
        <taxon>Nematoda</taxon>
        <taxon>Chromadorea</taxon>
        <taxon>Rhabditida</taxon>
        <taxon>Spirurina</taxon>
        <taxon>Spiruromorpha</taxon>
        <taxon>Filarioidea</taxon>
        <taxon>Onchocercidae</taxon>
        <taxon>Wuchereria</taxon>
    </lineage>
</organism>
<evidence type="ECO:0000256" key="3">
    <source>
        <dbReference type="ARBA" id="ARBA00023157"/>
    </source>
</evidence>
<dbReference type="GO" id="GO:0005615">
    <property type="term" value="C:extracellular space"/>
    <property type="evidence" value="ECO:0007669"/>
    <property type="project" value="TreeGrafter"/>
</dbReference>
<proteinExistence type="predicted"/>
<dbReference type="InterPro" id="IPR011936">
    <property type="entry name" value="Myxo_disulph_rpt"/>
</dbReference>
<dbReference type="PANTHER" id="PTHR46130:SF3">
    <property type="entry name" value="CHROMOSOME UNDETERMINED SCAFFOLD_33, WHOLE GENOME SHOTGUN SEQUENCE"/>
    <property type="match status" value="1"/>
</dbReference>
<keyword evidence="3" id="KW-1015">Disulfide bond</keyword>
<reference evidence="4" key="2">
    <citation type="journal article" date="2016" name="Mol. Ecol.">
        <title>Population genomics of the filarial nematode parasite Wuchereria bancrofti from mosquitoes.</title>
        <authorList>
            <person name="Small S.T."/>
            <person name="Reimer L.J."/>
            <person name="Tisch D.J."/>
            <person name="King C.L."/>
            <person name="Christensen B.M."/>
            <person name="Siba P.M."/>
            <person name="Kazura J.W."/>
            <person name="Serre D."/>
            <person name="Zimmerman P.A."/>
        </authorList>
    </citation>
    <scope>NUCLEOTIDE SEQUENCE</scope>
    <source>
        <strain evidence="4">pt0022</strain>
    </source>
</reference>
<evidence type="ECO:0000256" key="2">
    <source>
        <dbReference type="ARBA" id="ARBA00022737"/>
    </source>
</evidence>
<keyword evidence="1" id="KW-0732">Signal</keyword>
<evidence type="ECO:0000313" key="5">
    <source>
        <dbReference type="WBParaSite" id="mrna-Wban_01550"/>
    </source>
</evidence>
<protein>
    <recommendedName>
        <fullName evidence="6">DUF4215 domain-containing protein</fullName>
    </recommendedName>
</protein>
<dbReference type="WBParaSite" id="mrna-Wban_01550">
    <property type="protein sequence ID" value="mrna-Wban_01550"/>
    <property type="gene ID" value="Wban_01550"/>
</dbReference>
<dbReference type="GO" id="GO:0004222">
    <property type="term" value="F:metalloendopeptidase activity"/>
    <property type="evidence" value="ECO:0007669"/>
    <property type="project" value="TreeGrafter"/>
</dbReference>
<evidence type="ECO:0000313" key="4">
    <source>
        <dbReference type="Proteomes" id="UP000093561"/>
    </source>
</evidence>
<dbReference type="GO" id="GO:0007166">
    <property type="term" value="P:cell surface receptor signaling pathway"/>
    <property type="evidence" value="ECO:0007669"/>
    <property type="project" value="TreeGrafter"/>
</dbReference>